<accession>A0A7C3H3W1</accession>
<dbReference type="SUPFAM" id="SSF53756">
    <property type="entry name" value="UDP-Glycosyltransferase/glycogen phosphorylase"/>
    <property type="match status" value="1"/>
</dbReference>
<comment type="catalytic activity">
    <reaction evidence="7">
        <text>D-glucose 6-phosphate + UDP-alpha-D-glucose = alpha,alpha-trehalose 6-phosphate + UDP + H(+)</text>
        <dbReference type="Rhea" id="RHEA:18889"/>
        <dbReference type="ChEBI" id="CHEBI:15378"/>
        <dbReference type="ChEBI" id="CHEBI:58223"/>
        <dbReference type="ChEBI" id="CHEBI:58429"/>
        <dbReference type="ChEBI" id="CHEBI:58885"/>
        <dbReference type="ChEBI" id="CHEBI:61548"/>
        <dbReference type="EC" id="2.4.1.15"/>
    </reaction>
</comment>
<evidence type="ECO:0000313" key="12">
    <source>
        <dbReference type="EMBL" id="HFC97365.1"/>
    </source>
</evidence>
<dbReference type="PANTHER" id="PTHR10788:SF106">
    <property type="entry name" value="BCDNA.GH08860"/>
    <property type="match status" value="1"/>
</dbReference>
<evidence type="ECO:0000256" key="9">
    <source>
        <dbReference type="ARBA" id="ARBA00055920"/>
    </source>
</evidence>
<comment type="pathway">
    <text evidence="1">Glycan biosynthesis; trehalose biosynthesis.</text>
</comment>
<dbReference type="SUPFAM" id="SSF56784">
    <property type="entry name" value="HAD-like"/>
    <property type="match status" value="1"/>
</dbReference>
<evidence type="ECO:0000256" key="1">
    <source>
        <dbReference type="ARBA" id="ARBA00005199"/>
    </source>
</evidence>
<dbReference type="NCBIfam" id="TIGR00685">
    <property type="entry name" value="T6PP"/>
    <property type="match status" value="1"/>
</dbReference>
<dbReference type="InterPro" id="IPR001830">
    <property type="entry name" value="Glyco_trans_20"/>
</dbReference>
<dbReference type="InterPro" id="IPR003337">
    <property type="entry name" value="Trehalose_PPase"/>
</dbReference>
<sequence length="726" mass="84801">MSRFIVVSNRLPVTLKREKDRFELKPSVGGLATALSSVVPREKAFWVGWPGVPAEDLSRYEEWLTAELQALGCYPVCLSREELDKFYYGFSNRTLWPLCHYFLQYAIFDETLWEGYLRVNQKYAQVVAELAEEEAVIWVHDYQLFLLPGLLRERLPRASIGFFLHIPFPSYEIFRVLPWRREILEGLLGADLIGFHTYDYARHFFSSLRRILGYEHQFGLVLTEERAVKVDAFPISIDYARFARAPEDPAVRRNLERFQEEIGDRRLILSVDRLDYTKGIPQRLRAFEAFLERYPEWREKVLLILIGVPSRTEVEHYQELKREVEELVGRINGRFGTLSWMPVHYLARGLGFEELAALYFLADVALVTPLRDGMNLIAKEYVATVPEDRGVLILSEMAGAAAELSEAILVNPFSQEDMIRALYEALRLPRDEKIIRNRRMKERLRRYDIKRWVKEFINTLNEVKQTQESFASFRLTGEERQKMLSRWEEARSPILFLDYDGTLVGFTGRPEKAAPDQELKDLLERLAGVARVVIISGRDPETLSRWFGDLPVALVAEHGVFVYQGEGWHRMVEPEQEWKEAVRPVLELYADRTPGAFIEEKAHSLVWHYRLAESELGALRAHELKEALLDLVPPLGLMVLEGKKVLEVKPREIHKGMVARWFLEKGEYDFILAMGDDWTDEFLFEALPPESFTVKIGYGLTRARYRLENFREARRLLEEMWRRKSR</sequence>
<dbReference type="PANTHER" id="PTHR10788">
    <property type="entry name" value="TREHALOSE-6-PHOSPHATE SYNTHASE"/>
    <property type="match status" value="1"/>
</dbReference>
<dbReference type="NCBIfam" id="TIGR02400">
    <property type="entry name" value="trehalose_OtsA"/>
    <property type="match status" value="1"/>
</dbReference>
<dbReference type="InterPro" id="IPR036412">
    <property type="entry name" value="HAD-like_sf"/>
</dbReference>
<comment type="caution">
    <text evidence="12">The sequence shown here is derived from an EMBL/GenBank/DDBJ whole genome shotgun (WGS) entry which is preliminary data.</text>
</comment>
<dbReference type="Gene3D" id="3.40.50.2000">
    <property type="entry name" value="Glycogen Phosphorylase B"/>
    <property type="match status" value="2"/>
</dbReference>
<dbReference type="NCBIfam" id="TIGR01484">
    <property type="entry name" value="HAD-SF-IIB"/>
    <property type="match status" value="1"/>
</dbReference>
<evidence type="ECO:0000256" key="2">
    <source>
        <dbReference type="ARBA" id="ARBA00006330"/>
    </source>
</evidence>
<comment type="similarity">
    <text evidence="2">In the C-terminal section; belongs to the trehalose phosphatase family.</text>
</comment>
<evidence type="ECO:0000256" key="3">
    <source>
        <dbReference type="ARBA" id="ARBA00008799"/>
    </source>
</evidence>
<evidence type="ECO:0000256" key="11">
    <source>
        <dbReference type="NCBIfam" id="TIGR02400"/>
    </source>
</evidence>
<comment type="similarity">
    <text evidence="3">Belongs to the glycosyltransferase 20 family.</text>
</comment>
<comment type="function">
    <text evidence="9">Involved in salt tolerance by producing GG-phosphate from ADP-glucose and glycerol-3-phosphate (G3P), an intermediate in the synthesis of the osmolyte glucosylglycerol (GG).</text>
</comment>
<gene>
    <name evidence="12" type="ORF">ENJ40_02750</name>
</gene>
<dbReference type="NCBIfam" id="NF011071">
    <property type="entry name" value="PRK14501.1"/>
    <property type="match status" value="1"/>
</dbReference>
<dbReference type="GO" id="GO:0005992">
    <property type="term" value="P:trehalose biosynthetic process"/>
    <property type="evidence" value="ECO:0007669"/>
    <property type="project" value="UniProtKB-UniRule"/>
</dbReference>
<name>A0A7C3H3W1_9BACT</name>
<comment type="subunit">
    <text evidence="4">Homotetramer.</text>
</comment>
<evidence type="ECO:0000256" key="4">
    <source>
        <dbReference type="ARBA" id="ARBA00011881"/>
    </source>
</evidence>
<evidence type="ECO:0000256" key="6">
    <source>
        <dbReference type="ARBA" id="ARBA00022679"/>
    </source>
</evidence>
<dbReference type="Proteomes" id="UP000886043">
    <property type="component" value="Unassembled WGS sequence"/>
</dbReference>
<dbReference type="GO" id="GO:0004805">
    <property type="term" value="F:trehalose-phosphatase activity"/>
    <property type="evidence" value="ECO:0007669"/>
    <property type="project" value="TreeGrafter"/>
</dbReference>
<evidence type="ECO:0000256" key="5">
    <source>
        <dbReference type="ARBA" id="ARBA00022676"/>
    </source>
</evidence>
<dbReference type="InterPro" id="IPR012766">
    <property type="entry name" value="Trehalose_OtsA"/>
</dbReference>
<evidence type="ECO:0000256" key="7">
    <source>
        <dbReference type="ARBA" id="ARBA00048039"/>
    </source>
</evidence>
<evidence type="ECO:0000256" key="8">
    <source>
        <dbReference type="ARBA" id="ARBA00052754"/>
    </source>
</evidence>
<dbReference type="Gene3D" id="3.40.50.1000">
    <property type="entry name" value="HAD superfamily/HAD-like"/>
    <property type="match status" value="1"/>
</dbReference>
<organism evidence="12">
    <name type="scientific">Thermosulfurimonas dismutans</name>
    <dbReference type="NCBI Taxonomy" id="999894"/>
    <lineage>
        <taxon>Bacteria</taxon>
        <taxon>Pseudomonadati</taxon>
        <taxon>Thermodesulfobacteriota</taxon>
        <taxon>Thermodesulfobacteria</taxon>
        <taxon>Thermodesulfobacteriales</taxon>
        <taxon>Thermodesulfobacteriaceae</taxon>
        <taxon>Thermosulfurimonas</taxon>
    </lineage>
</organism>
<dbReference type="UniPathway" id="UPA00299"/>
<evidence type="ECO:0000256" key="10">
    <source>
        <dbReference type="ARBA" id="ARBA00060702"/>
    </source>
</evidence>
<comment type="pathway">
    <text evidence="10">Glycan metabolism; glucosylglycerol biosynthesis.</text>
</comment>
<dbReference type="GO" id="GO:0033828">
    <property type="term" value="F:glucosylglycerol-phosphate synthase activity"/>
    <property type="evidence" value="ECO:0007669"/>
    <property type="project" value="UniProtKB-EC"/>
</dbReference>
<dbReference type="Pfam" id="PF02358">
    <property type="entry name" value="Trehalose_PPase"/>
    <property type="match status" value="1"/>
</dbReference>
<dbReference type="Pfam" id="PF00982">
    <property type="entry name" value="Glyco_transf_20"/>
    <property type="match status" value="1"/>
</dbReference>
<dbReference type="CDD" id="cd03788">
    <property type="entry name" value="GT20_TPS"/>
    <property type="match status" value="1"/>
</dbReference>
<dbReference type="GO" id="GO:0003825">
    <property type="term" value="F:alpha,alpha-trehalose-phosphate synthase (UDP-forming) activity"/>
    <property type="evidence" value="ECO:0007669"/>
    <property type="project" value="UniProtKB-UniRule"/>
</dbReference>
<dbReference type="Gene3D" id="3.30.70.1020">
    <property type="entry name" value="Trehalose-6-phosphate phosphatase related protein, domain 2"/>
    <property type="match status" value="1"/>
</dbReference>
<dbReference type="FunFam" id="3.40.50.2000:FF:000010">
    <property type="entry name" value="Alpha,alpha-trehalose-phosphate synthase"/>
    <property type="match status" value="1"/>
</dbReference>
<dbReference type="AlphaFoldDB" id="A0A7C3H3W1"/>
<dbReference type="InterPro" id="IPR023214">
    <property type="entry name" value="HAD_sf"/>
</dbReference>
<protein>
    <recommendedName>
        <fullName evidence="11">Alpha,alpha-trehalose-phosphate synthase</fullName>
        <ecNumber evidence="11">2.4.1.15</ecNumber>
    </recommendedName>
</protein>
<dbReference type="EMBL" id="DRMH01000027">
    <property type="protein sequence ID" value="HFC97365.1"/>
    <property type="molecule type" value="Genomic_DNA"/>
</dbReference>
<dbReference type="InterPro" id="IPR006379">
    <property type="entry name" value="HAD-SF_hydro_IIB"/>
</dbReference>
<proteinExistence type="inferred from homology"/>
<dbReference type="CDD" id="cd01627">
    <property type="entry name" value="HAD_TPP"/>
    <property type="match status" value="1"/>
</dbReference>
<dbReference type="GO" id="GO:0005829">
    <property type="term" value="C:cytosol"/>
    <property type="evidence" value="ECO:0007669"/>
    <property type="project" value="TreeGrafter"/>
</dbReference>
<reference evidence="12" key="1">
    <citation type="journal article" date="2020" name="mSystems">
        <title>Genome- and Community-Level Interaction Insights into Carbon Utilization and Element Cycling Functions of Hydrothermarchaeota in Hydrothermal Sediment.</title>
        <authorList>
            <person name="Zhou Z."/>
            <person name="Liu Y."/>
            <person name="Xu W."/>
            <person name="Pan J."/>
            <person name="Luo Z.H."/>
            <person name="Li M."/>
        </authorList>
    </citation>
    <scope>NUCLEOTIDE SEQUENCE [LARGE SCALE GENOMIC DNA]</scope>
    <source>
        <strain evidence="12">HyVt-483</strain>
    </source>
</reference>
<comment type="catalytic activity">
    <reaction evidence="8">
        <text>ADP-alpha-D-glucose + sn-glycerol 3-phosphate = 2-O-(alpha-D-glucopyranosyl)-sn-glycerol 3-phosphate + ADP + H(+)</text>
        <dbReference type="Rhea" id="RHEA:12881"/>
        <dbReference type="ChEBI" id="CHEBI:15378"/>
        <dbReference type="ChEBI" id="CHEBI:57498"/>
        <dbReference type="ChEBI" id="CHEBI:57597"/>
        <dbReference type="ChEBI" id="CHEBI:87089"/>
        <dbReference type="ChEBI" id="CHEBI:456216"/>
        <dbReference type="EC" id="2.4.1.213"/>
    </reaction>
</comment>
<keyword evidence="6" id="KW-0808">Transferase</keyword>
<dbReference type="EC" id="2.4.1.15" evidence="11"/>
<keyword evidence="5" id="KW-0328">Glycosyltransferase</keyword>